<name>A0A318U724_9RHOB</name>
<dbReference type="EMBL" id="QJTK01000001">
    <property type="protein sequence ID" value="PYF12704.1"/>
    <property type="molecule type" value="Genomic_DNA"/>
</dbReference>
<comment type="caution">
    <text evidence="2">The sequence shown here is derived from an EMBL/GenBank/DDBJ whole genome shotgun (WGS) entry which is preliminary data.</text>
</comment>
<sequence>MVWHFAPHAAERAAGFRFHPSQRLERQKDGSLIVRFEAAGWLEMAWHLYQWGDAVKVLEPEGQRARVEGHRRGDFSSMP</sequence>
<reference evidence="2 3" key="1">
    <citation type="submission" date="2018-06" db="EMBL/GenBank/DDBJ databases">
        <title>Genomic Encyclopedia of Type Strains, Phase III (KMG-III): the genomes of soil and plant-associated and newly described type strains.</title>
        <authorList>
            <person name="Whitman W."/>
        </authorList>
    </citation>
    <scope>NUCLEOTIDE SEQUENCE [LARGE SCALE GENOMIC DNA]</scope>
    <source>
        <strain evidence="2 3">JA737</strain>
    </source>
</reference>
<proteinExistence type="predicted"/>
<feature type="domain" description="WCX" evidence="1">
    <location>
        <begin position="6"/>
        <end position="67"/>
    </location>
</feature>
<dbReference type="AlphaFoldDB" id="A0A318U724"/>
<gene>
    <name evidence="2" type="ORF">C8J30_10184</name>
</gene>
<evidence type="ECO:0000313" key="2">
    <source>
        <dbReference type="EMBL" id="PYF12704.1"/>
    </source>
</evidence>
<protein>
    <submittedName>
        <fullName evidence="2">WYL domain-containing protein</fullName>
    </submittedName>
</protein>
<evidence type="ECO:0000313" key="3">
    <source>
        <dbReference type="Proteomes" id="UP000247727"/>
    </source>
</evidence>
<keyword evidence="3" id="KW-1185">Reference proteome</keyword>
<evidence type="ECO:0000259" key="1">
    <source>
        <dbReference type="Pfam" id="PF25583"/>
    </source>
</evidence>
<dbReference type="InterPro" id="IPR057727">
    <property type="entry name" value="WCX_dom"/>
</dbReference>
<dbReference type="Proteomes" id="UP000247727">
    <property type="component" value="Unassembled WGS sequence"/>
</dbReference>
<dbReference type="Pfam" id="PF25583">
    <property type="entry name" value="WCX"/>
    <property type="match status" value="1"/>
</dbReference>
<organism evidence="2 3">
    <name type="scientific">Rhodobacter viridis</name>
    <dbReference type="NCBI Taxonomy" id="1054202"/>
    <lineage>
        <taxon>Bacteria</taxon>
        <taxon>Pseudomonadati</taxon>
        <taxon>Pseudomonadota</taxon>
        <taxon>Alphaproteobacteria</taxon>
        <taxon>Rhodobacterales</taxon>
        <taxon>Rhodobacter group</taxon>
        <taxon>Rhodobacter</taxon>
    </lineage>
</organism>
<accession>A0A318U724</accession>